<keyword evidence="3" id="KW-0548">Nucleotidyltransferase</keyword>
<feature type="domain" description="Reverse transcriptase" evidence="10">
    <location>
        <begin position="572"/>
        <end position="768"/>
    </location>
</feature>
<accession>A0A5D3BPU7</accession>
<dbReference type="FunFam" id="3.10.10.10:FF:000007">
    <property type="entry name" value="Retrovirus-related Pol polyprotein from transposon 17.6-like Protein"/>
    <property type="match status" value="1"/>
</dbReference>
<dbReference type="FunFam" id="3.30.70.270:FF:000020">
    <property type="entry name" value="Transposon Tf2-6 polyprotein-like Protein"/>
    <property type="match status" value="1"/>
</dbReference>
<keyword evidence="5" id="KW-0255">Endonuclease</keyword>
<dbReference type="InterPro" id="IPR043502">
    <property type="entry name" value="DNA/RNA_pol_sf"/>
</dbReference>
<protein>
    <submittedName>
        <fullName evidence="11">Transposon Ty3-I Gag-Pol polyprotein</fullName>
    </submittedName>
</protein>
<keyword evidence="8" id="KW-0511">Multifunctional enzyme</keyword>
<evidence type="ECO:0000313" key="11">
    <source>
        <dbReference type="EMBL" id="TYK01195.1"/>
    </source>
</evidence>
<evidence type="ECO:0000256" key="2">
    <source>
        <dbReference type="ARBA" id="ARBA00022679"/>
    </source>
</evidence>
<evidence type="ECO:0000256" key="3">
    <source>
        <dbReference type="ARBA" id="ARBA00022695"/>
    </source>
</evidence>
<dbReference type="Gene3D" id="3.30.70.270">
    <property type="match status" value="2"/>
</dbReference>
<dbReference type="InterPro" id="IPR041577">
    <property type="entry name" value="RT_RNaseH_2"/>
</dbReference>
<dbReference type="InterPro" id="IPR050951">
    <property type="entry name" value="Retrovirus_Pol_polyprotein"/>
</dbReference>
<evidence type="ECO:0000256" key="8">
    <source>
        <dbReference type="ARBA" id="ARBA00023268"/>
    </source>
</evidence>
<dbReference type="EMBL" id="SSTD01016295">
    <property type="protein sequence ID" value="TYK01195.1"/>
    <property type="molecule type" value="Genomic_DNA"/>
</dbReference>
<reference evidence="11 12" key="1">
    <citation type="submission" date="2019-08" db="EMBL/GenBank/DDBJ databases">
        <title>Draft genome sequences of two oriental melons (Cucumis melo L. var makuwa).</title>
        <authorList>
            <person name="Kwon S.-Y."/>
        </authorList>
    </citation>
    <scope>NUCLEOTIDE SEQUENCE [LARGE SCALE GENOMIC DNA]</scope>
    <source>
        <strain evidence="12">cv. Chang Bougi</strain>
        <tissue evidence="11">Leaf</tissue>
    </source>
</reference>
<dbReference type="Proteomes" id="UP000321947">
    <property type="component" value="Unassembled WGS sequence"/>
</dbReference>
<dbReference type="CDD" id="cd09274">
    <property type="entry name" value="RNase_HI_RT_Ty3"/>
    <property type="match status" value="1"/>
</dbReference>
<name>A0A5D3BPU7_CUCMM</name>
<dbReference type="GO" id="GO:0003964">
    <property type="term" value="F:RNA-directed DNA polymerase activity"/>
    <property type="evidence" value="ECO:0007669"/>
    <property type="project" value="UniProtKB-KW"/>
</dbReference>
<dbReference type="InterPro" id="IPR021109">
    <property type="entry name" value="Peptidase_aspartic_dom_sf"/>
</dbReference>
<dbReference type="SUPFAM" id="SSF56672">
    <property type="entry name" value="DNA/RNA polymerases"/>
    <property type="match status" value="1"/>
</dbReference>
<dbReference type="Gene3D" id="2.40.70.10">
    <property type="entry name" value="Acid Proteases"/>
    <property type="match status" value="1"/>
</dbReference>
<dbReference type="PROSITE" id="PS50878">
    <property type="entry name" value="RT_POL"/>
    <property type="match status" value="1"/>
</dbReference>
<dbReference type="GO" id="GO:0004519">
    <property type="term" value="F:endonuclease activity"/>
    <property type="evidence" value="ECO:0007669"/>
    <property type="project" value="UniProtKB-KW"/>
</dbReference>
<keyword evidence="2" id="KW-0808">Transferase</keyword>
<dbReference type="Pfam" id="PF03732">
    <property type="entry name" value="Retrotrans_gag"/>
    <property type="match status" value="1"/>
</dbReference>
<dbReference type="CDD" id="cd01647">
    <property type="entry name" value="RT_LTR"/>
    <property type="match status" value="1"/>
</dbReference>
<evidence type="ECO:0000259" key="10">
    <source>
        <dbReference type="PROSITE" id="PS50878"/>
    </source>
</evidence>
<dbReference type="PANTHER" id="PTHR37984:SF5">
    <property type="entry name" value="PROTEIN NYNRIN-LIKE"/>
    <property type="match status" value="1"/>
</dbReference>
<proteinExistence type="predicted"/>
<gene>
    <name evidence="11" type="ORF">E5676_scaffold2044G00410</name>
</gene>
<dbReference type="CDD" id="cd00303">
    <property type="entry name" value="retropepsin_like"/>
    <property type="match status" value="1"/>
</dbReference>
<dbReference type="Gene3D" id="3.10.10.10">
    <property type="entry name" value="HIV Type 1 Reverse Transcriptase, subunit A, domain 1"/>
    <property type="match status" value="1"/>
</dbReference>
<dbReference type="PANTHER" id="PTHR37984">
    <property type="entry name" value="PROTEIN CBG26694"/>
    <property type="match status" value="1"/>
</dbReference>
<keyword evidence="4" id="KW-0540">Nuclease</keyword>
<dbReference type="Gene3D" id="3.10.20.370">
    <property type="match status" value="1"/>
</dbReference>
<dbReference type="GO" id="GO:0008233">
    <property type="term" value="F:peptidase activity"/>
    <property type="evidence" value="ECO:0007669"/>
    <property type="project" value="UniProtKB-KW"/>
</dbReference>
<evidence type="ECO:0000256" key="5">
    <source>
        <dbReference type="ARBA" id="ARBA00022759"/>
    </source>
</evidence>
<evidence type="ECO:0000256" key="6">
    <source>
        <dbReference type="ARBA" id="ARBA00022801"/>
    </source>
</evidence>
<evidence type="ECO:0000256" key="1">
    <source>
        <dbReference type="ARBA" id="ARBA00022670"/>
    </source>
</evidence>
<dbReference type="InterPro" id="IPR043128">
    <property type="entry name" value="Rev_trsase/Diguanyl_cyclase"/>
</dbReference>
<dbReference type="GO" id="GO:0006508">
    <property type="term" value="P:proteolysis"/>
    <property type="evidence" value="ECO:0007669"/>
    <property type="project" value="UniProtKB-KW"/>
</dbReference>
<dbReference type="InterPro" id="IPR000477">
    <property type="entry name" value="RT_dom"/>
</dbReference>
<evidence type="ECO:0000256" key="7">
    <source>
        <dbReference type="ARBA" id="ARBA00022918"/>
    </source>
</evidence>
<comment type="caution">
    <text evidence="11">The sequence shown here is derived from an EMBL/GenBank/DDBJ whole genome shotgun (WGS) entry which is preliminary data.</text>
</comment>
<keyword evidence="7" id="KW-0695">RNA-directed DNA polymerase</keyword>
<dbReference type="AlphaFoldDB" id="A0A5D3BPU7"/>
<feature type="region of interest" description="Disordered" evidence="9">
    <location>
        <begin position="108"/>
        <end position="148"/>
    </location>
</feature>
<evidence type="ECO:0000313" key="12">
    <source>
        <dbReference type="Proteomes" id="UP000321947"/>
    </source>
</evidence>
<organism evidence="11 12">
    <name type="scientific">Cucumis melo var. makuwa</name>
    <name type="common">Oriental melon</name>
    <dbReference type="NCBI Taxonomy" id="1194695"/>
    <lineage>
        <taxon>Eukaryota</taxon>
        <taxon>Viridiplantae</taxon>
        <taxon>Streptophyta</taxon>
        <taxon>Embryophyta</taxon>
        <taxon>Tracheophyta</taxon>
        <taxon>Spermatophyta</taxon>
        <taxon>Magnoliopsida</taxon>
        <taxon>eudicotyledons</taxon>
        <taxon>Gunneridae</taxon>
        <taxon>Pentapetalae</taxon>
        <taxon>rosids</taxon>
        <taxon>fabids</taxon>
        <taxon>Cucurbitales</taxon>
        <taxon>Cucurbitaceae</taxon>
        <taxon>Benincaseae</taxon>
        <taxon>Cucumis</taxon>
    </lineage>
</organism>
<sequence length="1021" mass="116692">MAVDSRKHNRDCNNSILKYSHFHTKAGVPSFWYKSFRNLGSKMVQTRIEERLEQIDQEILAMKKEIMKVPAIESSLNEISRNLELMRLQSDKQQMLLLVMESVTHESVSTKGKEKEASTSKSADIEGIAENGRNERKTENDDTTTDRSKFKKVEMPVFSGEDPDSWLFQAERYFQIHKLIESEKMLVSTISFDGPALNWYRSQEERDKFLSWANLKERLLIRFRSSRDGTLLGKFLRIKQETTVEEYRNLFDKLVAPLSEVQEDVVEDTFMNGLLPWIRAEVAFCHRKGLSEMMQVAQLVENREIIRNEAKLNNTFGVKNSSQSSAVNKNAARKEKGLCFRCNEKYSADHKCKMKELRELRMFVVAGENEEYEIIEEKEPAVKELTSSEVKESNQTVIELSINSVVGLNDPGTMKVKGRINNKEIIVMIDCGATHNFISEKLVKSLPITIKETAHYGVILGSSTAIQGKGVCESVEIQLADLKVTEDFLPLELGGVDAILGMQWLHALGVTIVDWKNLTFSFTCNGKSVCIKGDPSLTKTRISLKSMLKTWDDQDEGYLIECRAIEVKEDRKQQIVEKQESPWATNSIQNVLKGFDDVFTWPEKLPQRREIEHQIHLKEDYRAINNVTIPDKFPIPVVEELFDELNGASLFSKIDLKSGYHQIRMVEKDIPKTAFRTHEGHYEFLVMPFGLTNAPATFQPLMNTVFKPYLRKFVLVFFDDILVYSKNEDDHIVHLGKVLSSLREHSLYANKKKCSFAQLKVEYLGHIISGKGVEVDPEKIRSIAAWPTTTNVRETQGFLGLTGYNRRFVKHYGSIAAPLTQLLKKGGFTWNKEAEEAFEQLKGAMISLPVLALPNFEQPFEIETDASGVGVGAVLTQMNKPIAFYSHTLAMRDRAKPVYEREFMAVVLAVQRWRPYLLGTKSVVKTNQKSLKFEQRTIQPQYQKWVAKLLGYSFEVVYKPSLENKAADALSRKPMEIMNCGMSVPTLVDPTTIKEEVEKDEMLQKTITTEQTDTTKKSLKF</sequence>
<dbReference type="InterPro" id="IPR005162">
    <property type="entry name" value="Retrotrans_gag_dom"/>
</dbReference>
<evidence type="ECO:0000256" key="4">
    <source>
        <dbReference type="ARBA" id="ARBA00022722"/>
    </source>
</evidence>
<dbReference type="Pfam" id="PF00078">
    <property type="entry name" value="RVT_1"/>
    <property type="match status" value="1"/>
</dbReference>
<feature type="compositionally biased region" description="Basic and acidic residues" evidence="9">
    <location>
        <begin position="132"/>
        <end position="148"/>
    </location>
</feature>
<keyword evidence="1" id="KW-0645">Protease</keyword>
<keyword evidence="6" id="KW-0378">Hydrolase</keyword>
<evidence type="ECO:0000256" key="9">
    <source>
        <dbReference type="SAM" id="MobiDB-lite"/>
    </source>
</evidence>
<dbReference type="Pfam" id="PF17919">
    <property type="entry name" value="RT_RNaseH_2"/>
    <property type="match status" value="1"/>
</dbReference>
<dbReference type="Pfam" id="PF08284">
    <property type="entry name" value="RVP_2"/>
    <property type="match status" value="1"/>
</dbReference>
<dbReference type="SUPFAM" id="SSF50630">
    <property type="entry name" value="Acid proteases"/>
    <property type="match status" value="1"/>
</dbReference>